<dbReference type="EMBL" id="RWGY01001107">
    <property type="protein sequence ID" value="TVT96978.1"/>
    <property type="molecule type" value="Genomic_DNA"/>
</dbReference>
<dbReference type="AlphaFoldDB" id="A0A5J9SDU7"/>
<keyword evidence="2" id="KW-1185">Reference proteome</keyword>
<name>A0A5J9SDU7_9POAL</name>
<evidence type="ECO:0000313" key="2">
    <source>
        <dbReference type="Proteomes" id="UP000324897"/>
    </source>
</evidence>
<comment type="caution">
    <text evidence="1">The sequence shown here is derived from an EMBL/GenBank/DDBJ whole genome shotgun (WGS) entry which is preliminary data.</text>
</comment>
<evidence type="ECO:0000313" key="1">
    <source>
        <dbReference type="EMBL" id="TVT96978.1"/>
    </source>
</evidence>
<accession>A0A5J9SDU7</accession>
<feature type="non-terminal residue" evidence="1">
    <location>
        <position position="1"/>
    </location>
</feature>
<dbReference type="Gramene" id="TVT96978">
    <property type="protein sequence ID" value="TVT96978"/>
    <property type="gene ID" value="EJB05_57799"/>
</dbReference>
<gene>
    <name evidence="1" type="ORF">EJB05_57799</name>
</gene>
<proteinExistence type="predicted"/>
<sequence length="117" mass="12057">MTPPPAYFPPGLSSRSCSYCAGSCHAADSGVLGPLLDSMISTTHAQLYMLLHLRSLPASLVFSAIPTDGSSSFQPPPAAAALNVPAFQPFTAPNTYTAPQPNASAYDWPANSSAGSK</sequence>
<protein>
    <submittedName>
        <fullName evidence="1">Uncharacterized protein</fullName>
    </submittedName>
</protein>
<dbReference type="Proteomes" id="UP000324897">
    <property type="component" value="Unassembled WGS sequence"/>
</dbReference>
<organism evidence="1 2">
    <name type="scientific">Eragrostis curvula</name>
    <name type="common">weeping love grass</name>
    <dbReference type="NCBI Taxonomy" id="38414"/>
    <lineage>
        <taxon>Eukaryota</taxon>
        <taxon>Viridiplantae</taxon>
        <taxon>Streptophyta</taxon>
        <taxon>Embryophyta</taxon>
        <taxon>Tracheophyta</taxon>
        <taxon>Spermatophyta</taxon>
        <taxon>Magnoliopsida</taxon>
        <taxon>Liliopsida</taxon>
        <taxon>Poales</taxon>
        <taxon>Poaceae</taxon>
        <taxon>PACMAD clade</taxon>
        <taxon>Chloridoideae</taxon>
        <taxon>Eragrostideae</taxon>
        <taxon>Eragrostidinae</taxon>
        <taxon>Eragrostis</taxon>
    </lineage>
</organism>
<reference evidence="1 2" key="1">
    <citation type="journal article" date="2019" name="Sci. Rep.">
        <title>A high-quality genome of Eragrostis curvula grass provides insights into Poaceae evolution and supports new strategies to enhance forage quality.</title>
        <authorList>
            <person name="Carballo J."/>
            <person name="Santos B.A.C.M."/>
            <person name="Zappacosta D."/>
            <person name="Garbus I."/>
            <person name="Selva J.P."/>
            <person name="Gallo C.A."/>
            <person name="Diaz A."/>
            <person name="Albertini E."/>
            <person name="Caccamo M."/>
            <person name="Echenique V."/>
        </authorList>
    </citation>
    <scope>NUCLEOTIDE SEQUENCE [LARGE SCALE GENOMIC DNA]</scope>
    <source>
        <strain evidence="2">cv. Victoria</strain>
        <tissue evidence="1">Leaf</tissue>
    </source>
</reference>